<keyword evidence="3" id="KW-1185">Reference proteome</keyword>
<evidence type="ECO:0000313" key="2">
    <source>
        <dbReference type="EMBL" id="CAH3149348.1"/>
    </source>
</evidence>
<dbReference type="EMBL" id="CALNXK010000086">
    <property type="protein sequence ID" value="CAH3149348.1"/>
    <property type="molecule type" value="Genomic_DNA"/>
</dbReference>
<accession>A0ABN8PV30</accession>
<reference evidence="2 3" key="1">
    <citation type="submission" date="2022-05" db="EMBL/GenBank/DDBJ databases">
        <authorList>
            <consortium name="Genoscope - CEA"/>
            <person name="William W."/>
        </authorList>
    </citation>
    <scope>NUCLEOTIDE SEQUENCE [LARGE SCALE GENOMIC DNA]</scope>
</reference>
<proteinExistence type="predicted"/>
<feature type="domain" description="ALOG" evidence="1">
    <location>
        <begin position="155"/>
        <end position="203"/>
    </location>
</feature>
<evidence type="ECO:0000313" key="3">
    <source>
        <dbReference type="Proteomes" id="UP001159405"/>
    </source>
</evidence>
<dbReference type="PROSITE" id="PS51697">
    <property type="entry name" value="ALOG"/>
    <property type="match status" value="1"/>
</dbReference>
<sequence length="203" mass="22399">MSLDSNAQCDGKGNPLRHFTPYPTPGSSGINVFNQDLSVCDGTHVNAYVFPPFSLIGPLLRLFASANAAVTIVVPKLSPLPGWWPLLNVLATRRVLVAKKGSADALLFPSRHGFRCGYQRQKRVSQASPHLKAPVNLSVISARKQCLVARQRSTPYQKQKSALEVEFMDFLGFTTQRDMCTAIPDDVVDFLIWKDSFGKTVVH</sequence>
<dbReference type="Proteomes" id="UP001159405">
    <property type="component" value="Unassembled WGS sequence"/>
</dbReference>
<evidence type="ECO:0000259" key="1">
    <source>
        <dbReference type="PROSITE" id="PS51697"/>
    </source>
</evidence>
<protein>
    <recommendedName>
        <fullName evidence="1">ALOG domain-containing protein</fullName>
    </recommendedName>
</protein>
<comment type="caution">
    <text evidence="2">The sequence shown here is derived from an EMBL/GenBank/DDBJ whole genome shotgun (WGS) entry which is preliminary data.</text>
</comment>
<name>A0ABN8PV30_9CNID</name>
<organism evidence="2 3">
    <name type="scientific">Porites lobata</name>
    <dbReference type="NCBI Taxonomy" id="104759"/>
    <lineage>
        <taxon>Eukaryota</taxon>
        <taxon>Metazoa</taxon>
        <taxon>Cnidaria</taxon>
        <taxon>Anthozoa</taxon>
        <taxon>Hexacorallia</taxon>
        <taxon>Scleractinia</taxon>
        <taxon>Fungiina</taxon>
        <taxon>Poritidae</taxon>
        <taxon>Porites</taxon>
    </lineage>
</organism>
<dbReference type="InterPro" id="IPR006936">
    <property type="entry name" value="ALOG_dom"/>
</dbReference>
<gene>
    <name evidence="2" type="ORF">PLOB_00047088</name>
</gene>